<evidence type="ECO:0000313" key="2">
    <source>
        <dbReference type="EMBL" id="KAK4497306.1"/>
    </source>
</evidence>
<dbReference type="EMBL" id="JAXOVC010000009">
    <property type="protein sequence ID" value="KAK4497306.1"/>
    <property type="molecule type" value="Genomic_DNA"/>
</dbReference>
<dbReference type="Proteomes" id="UP001305779">
    <property type="component" value="Unassembled WGS sequence"/>
</dbReference>
<accession>A0ABR0E7W5</accession>
<gene>
    <name evidence="2" type="ORF">PRZ48_011756</name>
</gene>
<feature type="compositionally biased region" description="Low complexity" evidence="1">
    <location>
        <begin position="13"/>
        <end position="38"/>
    </location>
</feature>
<feature type="compositionally biased region" description="Basic and acidic residues" evidence="1">
    <location>
        <begin position="53"/>
        <end position="98"/>
    </location>
</feature>
<evidence type="ECO:0000256" key="1">
    <source>
        <dbReference type="SAM" id="MobiDB-lite"/>
    </source>
</evidence>
<feature type="compositionally biased region" description="Polar residues" evidence="1">
    <location>
        <begin position="1"/>
        <end position="12"/>
    </location>
</feature>
<feature type="region of interest" description="Disordered" evidence="1">
    <location>
        <begin position="1"/>
        <end position="118"/>
    </location>
</feature>
<comment type="caution">
    <text evidence="2">The sequence shown here is derived from an EMBL/GenBank/DDBJ whole genome shotgun (WGS) entry which is preliminary data.</text>
</comment>
<organism evidence="2 3">
    <name type="scientific">Zasmidium cellare</name>
    <name type="common">Wine cellar mold</name>
    <name type="synonym">Racodium cellare</name>
    <dbReference type="NCBI Taxonomy" id="395010"/>
    <lineage>
        <taxon>Eukaryota</taxon>
        <taxon>Fungi</taxon>
        <taxon>Dikarya</taxon>
        <taxon>Ascomycota</taxon>
        <taxon>Pezizomycotina</taxon>
        <taxon>Dothideomycetes</taxon>
        <taxon>Dothideomycetidae</taxon>
        <taxon>Mycosphaerellales</taxon>
        <taxon>Mycosphaerellaceae</taxon>
        <taxon>Zasmidium</taxon>
    </lineage>
</organism>
<evidence type="ECO:0000313" key="3">
    <source>
        <dbReference type="Proteomes" id="UP001305779"/>
    </source>
</evidence>
<proteinExistence type="predicted"/>
<protein>
    <submittedName>
        <fullName evidence="2">Uncharacterized protein</fullName>
    </submittedName>
</protein>
<name>A0ABR0E7W5_ZASCE</name>
<feature type="compositionally biased region" description="Basic and acidic residues" evidence="1">
    <location>
        <begin position="106"/>
        <end position="118"/>
    </location>
</feature>
<reference evidence="2 3" key="1">
    <citation type="journal article" date="2023" name="G3 (Bethesda)">
        <title>A chromosome-level genome assembly of Zasmidium syzygii isolated from banana leaves.</title>
        <authorList>
            <person name="van Westerhoven A.C."/>
            <person name="Mehrabi R."/>
            <person name="Talebi R."/>
            <person name="Steentjes M.B.F."/>
            <person name="Corcolon B."/>
            <person name="Chong P.A."/>
            <person name="Kema G.H.J."/>
            <person name="Seidl M.F."/>
        </authorList>
    </citation>
    <scope>NUCLEOTIDE SEQUENCE [LARGE SCALE GENOMIC DNA]</scope>
    <source>
        <strain evidence="2 3">P124</strain>
    </source>
</reference>
<keyword evidence="3" id="KW-1185">Reference proteome</keyword>
<sequence>MATTPESTKLDNTTTPTQEPTNTSSTTTTQPQPQQTTSILHDDSIPVATKFSRLSEQHKSTERSRSRSRGPDSLDGEVRRSSAADVRRSSVWNQDKEKKQRSKIAKLMDHHWVPDFLK</sequence>